<dbReference type="InterPro" id="IPR053214">
    <property type="entry name" value="LysM12-like"/>
</dbReference>
<dbReference type="SUPFAM" id="SSF54106">
    <property type="entry name" value="LysM domain"/>
    <property type="match status" value="1"/>
</dbReference>
<evidence type="ECO:0000256" key="1">
    <source>
        <dbReference type="ARBA" id="ARBA00000822"/>
    </source>
</evidence>
<feature type="disulfide bond" evidence="10">
    <location>
        <begin position="166"/>
        <end position="178"/>
    </location>
</feature>
<keyword evidence="7" id="KW-0119">Carbohydrate metabolism</keyword>
<feature type="domain" description="Chitin-binding type-1" evidence="13">
    <location>
        <begin position="153"/>
        <end position="203"/>
    </location>
</feature>
<evidence type="ECO:0000256" key="11">
    <source>
        <dbReference type="RuleBase" id="RU000489"/>
    </source>
</evidence>
<keyword evidence="4 11" id="KW-0378">Hydrolase</keyword>
<accession>A0A8H3B4W5</accession>
<dbReference type="GO" id="GO:0008843">
    <property type="term" value="F:endochitinase activity"/>
    <property type="evidence" value="ECO:0007669"/>
    <property type="project" value="UniProtKB-EC"/>
</dbReference>
<dbReference type="SUPFAM" id="SSF57016">
    <property type="entry name" value="Plant lectins/antimicrobial peptides"/>
    <property type="match status" value="1"/>
</dbReference>
<evidence type="ECO:0000256" key="9">
    <source>
        <dbReference type="ARBA" id="ARBA00023326"/>
    </source>
</evidence>
<dbReference type="InterPro" id="IPR011583">
    <property type="entry name" value="Chitinase_II/V-like_cat"/>
</dbReference>
<comment type="catalytic activity">
    <reaction evidence="1">
        <text>Random endo-hydrolysis of N-acetyl-beta-D-glucosaminide (1-&gt;4)-beta-linkages in chitin and chitodextrins.</text>
        <dbReference type="EC" id="3.2.1.14"/>
    </reaction>
</comment>
<comment type="caution">
    <text evidence="10">Lacks conserved residue(s) required for the propagation of feature annotation.</text>
</comment>
<reference evidence="16" key="1">
    <citation type="submission" date="2021-01" db="EMBL/GenBank/DDBJ databases">
        <authorList>
            <person name="Kaushik A."/>
        </authorList>
    </citation>
    <scope>NUCLEOTIDE SEQUENCE</scope>
    <source>
        <strain evidence="16">AG3-1AP</strain>
    </source>
</reference>
<dbReference type="PANTHER" id="PTHR47700:SF2">
    <property type="entry name" value="CHITINASE"/>
    <property type="match status" value="1"/>
</dbReference>
<dbReference type="Pfam" id="PF00704">
    <property type="entry name" value="Glyco_hydro_18"/>
    <property type="match status" value="1"/>
</dbReference>
<keyword evidence="8 11" id="KW-0326">Glycosidase</keyword>
<dbReference type="InterPro" id="IPR001002">
    <property type="entry name" value="Chitin-bd_1"/>
</dbReference>
<keyword evidence="9" id="KW-0624">Polysaccharide degradation</keyword>
<dbReference type="AlphaFoldDB" id="A0A8H3B4W5"/>
<protein>
    <recommendedName>
        <fullName evidence="18">Chitinase</fullName>
    </recommendedName>
</protein>
<dbReference type="EMBL" id="CAJMWV010001854">
    <property type="protein sequence ID" value="CAE6447897.1"/>
    <property type="molecule type" value="Genomic_DNA"/>
</dbReference>
<evidence type="ECO:0000259" key="14">
    <source>
        <dbReference type="PROSITE" id="PS51782"/>
    </source>
</evidence>
<comment type="caution">
    <text evidence="16">The sequence shown here is derived from an EMBL/GenBank/DDBJ whole genome shotgun (WGS) entry which is preliminary data.</text>
</comment>
<keyword evidence="2 10" id="KW-0147">Chitin-binding</keyword>
<evidence type="ECO:0008006" key="18">
    <source>
        <dbReference type="Google" id="ProtNLM"/>
    </source>
</evidence>
<dbReference type="Gene3D" id="3.20.20.80">
    <property type="entry name" value="Glycosidases"/>
    <property type="match status" value="1"/>
</dbReference>
<evidence type="ECO:0000256" key="3">
    <source>
        <dbReference type="ARBA" id="ARBA00022729"/>
    </source>
</evidence>
<dbReference type="PANTHER" id="PTHR47700">
    <property type="entry name" value="V CHITINASE, PUTATIVE (AFU_ORTHOLOGUE AFUA_6G13720)-RELATED"/>
    <property type="match status" value="1"/>
</dbReference>
<evidence type="ECO:0000259" key="13">
    <source>
        <dbReference type="PROSITE" id="PS50941"/>
    </source>
</evidence>
<feature type="disulfide bond" evidence="10">
    <location>
        <begin position="171"/>
        <end position="185"/>
    </location>
</feature>
<dbReference type="InterPro" id="IPR029070">
    <property type="entry name" value="Chitinase_insertion_sf"/>
</dbReference>
<dbReference type="GO" id="GO:0008061">
    <property type="term" value="F:chitin binding"/>
    <property type="evidence" value="ECO:0007669"/>
    <property type="project" value="UniProtKB-UniRule"/>
</dbReference>
<evidence type="ECO:0000256" key="4">
    <source>
        <dbReference type="ARBA" id="ARBA00022801"/>
    </source>
</evidence>
<dbReference type="PROSITE" id="PS51910">
    <property type="entry name" value="GH18_2"/>
    <property type="match status" value="1"/>
</dbReference>
<dbReference type="Pfam" id="PF01476">
    <property type="entry name" value="LysM"/>
    <property type="match status" value="2"/>
</dbReference>
<dbReference type="SMART" id="SM00636">
    <property type="entry name" value="Glyco_18"/>
    <property type="match status" value="1"/>
</dbReference>
<feature type="domain" description="LysM" evidence="14">
    <location>
        <begin position="92"/>
        <end position="140"/>
    </location>
</feature>
<dbReference type="Gene3D" id="3.10.350.10">
    <property type="entry name" value="LysM domain"/>
    <property type="match status" value="2"/>
</dbReference>
<organism evidence="16 17">
    <name type="scientific">Rhizoctonia solani</name>
    <dbReference type="NCBI Taxonomy" id="456999"/>
    <lineage>
        <taxon>Eukaryota</taxon>
        <taxon>Fungi</taxon>
        <taxon>Dikarya</taxon>
        <taxon>Basidiomycota</taxon>
        <taxon>Agaricomycotina</taxon>
        <taxon>Agaricomycetes</taxon>
        <taxon>Cantharellales</taxon>
        <taxon>Ceratobasidiaceae</taxon>
        <taxon>Rhizoctonia</taxon>
    </lineage>
</organism>
<evidence type="ECO:0000259" key="15">
    <source>
        <dbReference type="PROSITE" id="PS51910"/>
    </source>
</evidence>
<proteinExistence type="predicted"/>
<dbReference type="SUPFAM" id="SSF54556">
    <property type="entry name" value="Chitinase insertion domain"/>
    <property type="match status" value="1"/>
</dbReference>
<evidence type="ECO:0000256" key="2">
    <source>
        <dbReference type="ARBA" id="ARBA00022669"/>
    </source>
</evidence>
<dbReference type="InterPro" id="IPR017853">
    <property type="entry name" value="GH"/>
</dbReference>
<dbReference type="InterPro" id="IPR001223">
    <property type="entry name" value="Glyco_hydro18_cat"/>
</dbReference>
<evidence type="ECO:0000256" key="7">
    <source>
        <dbReference type="ARBA" id="ARBA00023277"/>
    </source>
</evidence>
<dbReference type="PROSITE" id="PS50941">
    <property type="entry name" value="CHIT_BIND_I_2"/>
    <property type="match status" value="1"/>
</dbReference>
<dbReference type="PROSITE" id="PS51782">
    <property type="entry name" value="LYSM"/>
    <property type="match status" value="2"/>
</dbReference>
<feature type="chain" id="PRO_5034653316" description="Chitinase" evidence="12">
    <location>
        <begin position="19"/>
        <end position="1244"/>
    </location>
</feature>
<evidence type="ECO:0000256" key="10">
    <source>
        <dbReference type="PROSITE-ProRule" id="PRU00261"/>
    </source>
</evidence>
<evidence type="ECO:0000313" key="16">
    <source>
        <dbReference type="EMBL" id="CAE6447897.1"/>
    </source>
</evidence>
<feature type="signal peptide" evidence="12">
    <location>
        <begin position="1"/>
        <end position="18"/>
    </location>
</feature>
<keyword evidence="10" id="KW-1015">Disulfide bond</keyword>
<dbReference type="InterPro" id="IPR036861">
    <property type="entry name" value="Endochitinase-like_sf"/>
</dbReference>
<dbReference type="GO" id="GO:0000272">
    <property type="term" value="P:polysaccharide catabolic process"/>
    <property type="evidence" value="ECO:0007669"/>
    <property type="project" value="UniProtKB-KW"/>
</dbReference>
<feature type="disulfide bond" evidence="10">
    <location>
        <begin position="197"/>
        <end position="201"/>
    </location>
</feature>
<evidence type="ECO:0000313" key="17">
    <source>
        <dbReference type="Proteomes" id="UP000663831"/>
    </source>
</evidence>
<name>A0A8H3B4W5_9AGAM</name>
<evidence type="ECO:0000256" key="5">
    <source>
        <dbReference type="ARBA" id="ARBA00023024"/>
    </source>
</evidence>
<dbReference type="CDD" id="cd00035">
    <property type="entry name" value="ChtBD1"/>
    <property type="match status" value="1"/>
</dbReference>
<sequence>MNALTVLTALLSLPVNAAFHPHIPRADCKTRTVESGDGCGTLATKCGISAADFTKYNSKLDCSKLAPGQWVCCSSGTLPSRRPSQNADGSCYAIDVVSGTTCTGVSATYDITMDEINKWNTKTWRWTGCGGLQPGMRICGSTGTPPLPKTNSTIPCGLESPGNKECPLNGCCGKWGFCGITEEFCTVNKTGAPGTGCQSNCQLLSEFDNVGKATANSGRNIIGYYSNWAAHRSCDGVPDTVLPAQRPKDLDPFSFTHIVYSFGYITRGDWKLTTTQSDDDELIKELQGLKKQNPNLKTMWAIGGWAFNDPPYQDIFSTMARTSSSRAAFIKNALSQLSTYGFDGIDIDWEYPGTERGGVEGDGKNFLSLMKELQAAIKASGKRVEVSFTAPASYWYLQQFPIKELQDYTDWINLMTYDIHGSWDIKFNTGVLPHTAIPEVNQAVNMMLKAGVRMGKINLGIGFYGRSFTLSNPSCNVAGCPMSGPGIKGPCTKGEGFLSYGEINHLIQTRGLKPEYNATSQTMTLKYDNQWIGYENPDTISKKLEFVLKRAMPGVLIWATDLDRNNNLLSAVVGKSLAQLPASTDCPADGVWPRTEAGKKATVSCGSGAGTKSRSCSGPGWGTEESFFCGQSVMMVEAFGKCTDDCWENLVIHLLEDRAAGSALKSIWLITSIKQTYAEFVMSFHTRSNLGRPLSTYILDYPRDTFFPPSTPKSPYSINHIKNTFIPQLAGNNVPSDDICSIFIGVLSTLYYPKELVVLNNTTLLSSCIRALRKIVTDNQSSRTFKLFSHETGFLCFRTIVLLVHIGILAHTNNLDYFRLMPHTLVSQPEEILMSLAEFGTALKERSKHEPNPRRWFLGSRISQAGRRTFLESVGGFTDSDAEFLLKLLWQDRKCFSKLGARVQTPGWALLLLVIGEHMQWKSESDYIPYEQWMPLETLCFRYSFYSSASEVNLIGVFCVETVRDRPDPDEDLDDESYEKSLVDTEDARQFLLAFIDRSEYLQPLSVALAALVLKFVKQKLTIDIPDLIITVVGDTCSRMWTILETAANDSNHLSTDIGFNQYATQLFGLIDRLCSVYATSPDTISTIARILSNNDFVNLFARLVLLSLSIGSPLGRLSHESPSLFSNLDRERAPYNIARSWFDLAFEALEVMHSCCQTGSQFQETFDSSFPDWMKLRRCLDANFPQHHVGVGSKAFENHVQGTRATLLKMAHSFGYSERAFHNRMASMHVKIRTGTARASLIA</sequence>
<keyword evidence="6" id="KW-0325">Glycoprotein</keyword>
<evidence type="ECO:0000256" key="6">
    <source>
        <dbReference type="ARBA" id="ARBA00023180"/>
    </source>
</evidence>
<dbReference type="InterPro" id="IPR018392">
    <property type="entry name" value="LysM"/>
</dbReference>
<evidence type="ECO:0000256" key="8">
    <source>
        <dbReference type="ARBA" id="ARBA00023295"/>
    </source>
</evidence>
<dbReference type="InterPro" id="IPR001579">
    <property type="entry name" value="Glyco_hydro_18_chit_AS"/>
</dbReference>
<feature type="domain" description="GH18" evidence="15">
    <location>
        <begin position="219"/>
        <end position="579"/>
    </location>
</feature>
<dbReference type="Proteomes" id="UP000663831">
    <property type="component" value="Unassembled WGS sequence"/>
</dbReference>
<dbReference type="FunFam" id="3.10.50.10:FF:000003">
    <property type="entry name" value="Class V chitinase CHIT5b"/>
    <property type="match status" value="1"/>
</dbReference>
<gene>
    <name evidence="16" type="ORF">RDB_LOCUS62636</name>
</gene>
<dbReference type="Pfam" id="PF00187">
    <property type="entry name" value="Chitin_bind_1"/>
    <property type="match status" value="1"/>
</dbReference>
<keyword evidence="5" id="KW-0146">Chitin degradation</keyword>
<dbReference type="SMART" id="SM00257">
    <property type="entry name" value="LysM"/>
    <property type="match status" value="2"/>
</dbReference>
<dbReference type="Gene3D" id="3.30.60.10">
    <property type="entry name" value="Endochitinase-like"/>
    <property type="match status" value="1"/>
</dbReference>
<dbReference type="PROSITE" id="PS01095">
    <property type="entry name" value="GH18_1"/>
    <property type="match status" value="1"/>
</dbReference>
<dbReference type="CDD" id="cd00118">
    <property type="entry name" value="LysM"/>
    <property type="match status" value="1"/>
</dbReference>
<dbReference type="Gene3D" id="3.10.50.10">
    <property type="match status" value="1"/>
</dbReference>
<dbReference type="InterPro" id="IPR036779">
    <property type="entry name" value="LysM_dom_sf"/>
</dbReference>
<keyword evidence="3 12" id="KW-0732">Signal</keyword>
<feature type="domain" description="LysM" evidence="14">
    <location>
        <begin position="29"/>
        <end position="73"/>
    </location>
</feature>
<dbReference type="SMART" id="SM00270">
    <property type="entry name" value="ChtBD1"/>
    <property type="match status" value="1"/>
</dbReference>
<dbReference type="GO" id="GO:0006032">
    <property type="term" value="P:chitin catabolic process"/>
    <property type="evidence" value="ECO:0007669"/>
    <property type="project" value="UniProtKB-KW"/>
</dbReference>
<dbReference type="SUPFAM" id="SSF51445">
    <property type="entry name" value="(Trans)glycosidases"/>
    <property type="match status" value="1"/>
</dbReference>
<evidence type="ECO:0000256" key="12">
    <source>
        <dbReference type="SAM" id="SignalP"/>
    </source>
</evidence>